<dbReference type="SUPFAM" id="SSF56281">
    <property type="entry name" value="Metallo-hydrolase/oxidoreductase"/>
    <property type="match status" value="1"/>
</dbReference>
<dbReference type="InParanoid" id="A0A286UGE7"/>
<reference evidence="2 3" key="1">
    <citation type="journal article" date="2017" name="Mol. Ecol.">
        <title>Comparative and population genomic landscape of Phellinus noxius: A hypervariable fungus causing root rot in trees.</title>
        <authorList>
            <person name="Chung C.L."/>
            <person name="Lee T.J."/>
            <person name="Akiba M."/>
            <person name="Lee H.H."/>
            <person name="Kuo T.H."/>
            <person name="Liu D."/>
            <person name="Ke H.M."/>
            <person name="Yokoi T."/>
            <person name="Roa M.B."/>
            <person name="Lu M.J."/>
            <person name="Chang Y.Y."/>
            <person name="Ann P.J."/>
            <person name="Tsai J.N."/>
            <person name="Chen C.Y."/>
            <person name="Tzean S.S."/>
            <person name="Ota Y."/>
            <person name="Hattori T."/>
            <person name="Sahashi N."/>
            <person name="Liou R.F."/>
            <person name="Kikuchi T."/>
            <person name="Tsai I.J."/>
        </authorList>
    </citation>
    <scope>NUCLEOTIDE SEQUENCE [LARGE SCALE GENOMIC DNA]</scope>
    <source>
        <strain evidence="2 3">FFPRI411160</strain>
    </source>
</reference>
<dbReference type="Proteomes" id="UP000217199">
    <property type="component" value="Unassembled WGS sequence"/>
</dbReference>
<dbReference type="InterPro" id="IPR052926">
    <property type="entry name" value="Metallo-beta-lactamase_dom"/>
</dbReference>
<comment type="caution">
    <text evidence="2">The sequence shown here is derived from an EMBL/GenBank/DDBJ whole genome shotgun (WGS) entry which is preliminary data.</text>
</comment>
<dbReference type="InterPro" id="IPR041712">
    <property type="entry name" value="DHPS-like_MBL-fold"/>
</dbReference>
<dbReference type="Gene3D" id="3.60.15.10">
    <property type="entry name" value="Ribonuclease Z/Hydroxyacylglutathione hydrolase-like"/>
    <property type="match status" value="1"/>
</dbReference>
<evidence type="ECO:0000313" key="2">
    <source>
        <dbReference type="EMBL" id="PAV18673.1"/>
    </source>
</evidence>
<dbReference type="GO" id="GO:0016740">
    <property type="term" value="F:transferase activity"/>
    <property type="evidence" value="ECO:0007669"/>
    <property type="project" value="TreeGrafter"/>
</dbReference>
<evidence type="ECO:0000259" key="1">
    <source>
        <dbReference type="Pfam" id="PF00753"/>
    </source>
</evidence>
<dbReference type="EMBL" id="NBII01000005">
    <property type="protein sequence ID" value="PAV18673.1"/>
    <property type="molecule type" value="Genomic_DNA"/>
</dbReference>
<gene>
    <name evidence="2" type="ORF">PNOK_0551600</name>
</gene>
<dbReference type="STRING" id="2282107.A0A286UGE7"/>
<dbReference type="CDD" id="cd07713">
    <property type="entry name" value="DHPS-like_MBL-fold"/>
    <property type="match status" value="1"/>
</dbReference>
<keyword evidence="3" id="KW-1185">Reference proteome</keyword>
<dbReference type="PANTHER" id="PTHR13754:SF13">
    <property type="entry name" value="METALLO-BETA-LACTAMASE SUPERFAMILY PROTEIN (AFU_ORTHOLOGUE AFUA_3G07630)"/>
    <property type="match status" value="1"/>
</dbReference>
<organism evidence="2 3">
    <name type="scientific">Pyrrhoderma noxium</name>
    <dbReference type="NCBI Taxonomy" id="2282107"/>
    <lineage>
        <taxon>Eukaryota</taxon>
        <taxon>Fungi</taxon>
        <taxon>Dikarya</taxon>
        <taxon>Basidiomycota</taxon>
        <taxon>Agaricomycotina</taxon>
        <taxon>Agaricomycetes</taxon>
        <taxon>Hymenochaetales</taxon>
        <taxon>Hymenochaetaceae</taxon>
        <taxon>Pyrrhoderma</taxon>
    </lineage>
</organism>
<dbReference type="PANTHER" id="PTHR13754">
    <property type="entry name" value="METALLO-BETA-LACTAMASE SUPERFAMILY PROTEIN"/>
    <property type="match status" value="1"/>
</dbReference>
<name>A0A286UGE7_9AGAM</name>
<dbReference type="Pfam" id="PF00753">
    <property type="entry name" value="Lactamase_B"/>
    <property type="match status" value="1"/>
</dbReference>
<dbReference type="AlphaFoldDB" id="A0A286UGE7"/>
<accession>A0A286UGE7</accession>
<dbReference type="InterPro" id="IPR036866">
    <property type="entry name" value="RibonucZ/Hydroxyglut_hydro"/>
</dbReference>
<protein>
    <submittedName>
        <fullName evidence="2">Metallo-beta-lactamase superfamily</fullName>
    </submittedName>
</protein>
<dbReference type="InterPro" id="IPR001279">
    <property type="entry name" value="Metallo-B-lactamas"/>
</dbReference>
<feature type="domain" description="Metallo-beta-lactamase" evidence="1">
    <location>
        <begin position="92"/>
        <end position="145"/>
    </location>
</feature>
<evidence type="ECO:0000313" key="3">
    <source>
        <dbReference type="Proteomes" id="UP000217199"/>
    </source>
</evidence>
<sequence length="403" mass="43913">MDKYKLLRVDRLKITFLVDNTIEWFTKLPPGFFSELSQHMSCHNPQIDSTTGVPIIDFDKFCCGAHGFSALIETSITNPHSNSDSDSKSNLETHTILFDSGPDSQSLIRNIKSMQTPVKSIERLVLSHWHSDHSGGILSFLKYRNSVLDLKVPSDSATPTTNTNPSQLIVDLHPDRPIARGIAPPPGDKVLCRLAEDPKFEEIEALGARVEKLMEPHVVAGGTVYVSGEIPRVTRFEEGLFGGRRWVEDLGESEGVDEDGGESKKGKPGWIAEPHIMDERYAAIDVLGKGLVIFSSCSHAGIVNVVTDAVKTFQRPVHMVIGGLHLGGPELAYRIEPTVKFLSEQLRPSPTYVLPMHCTGFAAKLQLAAALGEGCVPTGVGNSVLVEGDAEAEKRVFAPVITS</sequence>
<proteinExistence type="predicted"/>
<dbReference type="OrthoDB" id="1470350at2759"/>